<evidence type="ECO:0000313" key="2">
    <source>
        <dbReference type="EMBL" id="SBR35572.1"/>
    </source>
</evidence>
<reference evidence="2" key="1">
    <citation type="submission" date="2016-05" db="EMBL/GenBank/DDBJ databases">
        <authorList>
            <person name="Lavstsen T."/>
            <person name="Jespersen J.S."/>
        </authorList>
    </citation>
    <scope>NUCLEOTIDE SEQUENCE</scope>
    <source>
        <tissue evidence="2">Brain</tissue>
    </source>
</reference>
<feature type="transmembrane region" description="Helical" evidence="1">
    <location>
        <begin position="12"/>
        <end position="27"/>
    </location>
</feature>
<dbReference type="AlphaFoldDB" id="A0A1A8KT45"/>
<accession>A0A1A8KT45</accession>
<name>A0A1A8KT45_NOTKU</name>
<keyword evidence="1" id="KW-0812">Transmembrane</keyword>
<feature type="non-terminal residue" evidence="2">
    <location>
        <position position="1"/>
    </location>
</feature>
<evidence type="ECO:0000256" key="1">
    <source>
        <dbReference type="SAM" id="Phobius"/>
    </source>
</evidence>
<keyword evidence="1" id="KW-1133">Transmembrane helix</keyword>
<keyword evidence="1" id="KW-0472">Membrane</keyword>
<sequence>ARRKMAACIQKGLFFFCTVYVGFGFLLENDVCLPAREFYLESFRMIYTAFMFDFLSSA</sequence>
<dbReference type="EMBL" id="HAEE01015522">
    <property type="protein sequence ID" value="SBR35572.1"/>
    <property type="molecule type" value="Transcribed_RNA"/>
</dbReference>
<proteinExistence type="predicted"/>
<protein>
    <submittedName>
        <fullName evidence="2">Uncharacterized protein</fullName>
    </submittedName>
</protein>
<reference evidence="2" key="2">
    <citation type="submission" date="2016-06" db="EMBL/GenBank/DDBJ databases">
        <title>The genome of a short-lived fish provides insights into sex chromosome evolution and the genetic control of aging.</title>
        <authorList>
            <person name="Reichwald K."/>
            <person name="Felder M."/>
            <person name="Petzold A."/>
            <person name="Koch P."/>
            <person name="Groth M."/>
            <person name="Platzer M."/>
        </authorList>
    </citation>
    <scope>NUCLEOTIDE SEQUENCE</scope>
    <source>
        <tissue evidence="2">Brain</tissue>
    </source>
</reference>
<gene>
    <name evidence="2" type="primary">Nfu_g_1_011902</name>
</gene>
<organism evidence="2">
    <name type="scientific">Nothobranchius kuhntae</name>
    <name type="common">Beira killifish</name>
    <dbReference type="NCBI Taxonomy" id="321403"/>
    <lineage>
        <taxon>Eukaryota</taxon>
        <taxon>Metazoa</taxon>
        <taxon>Chordata</taxon>
        <taxon>Craniata</taxon>
        <taxon>Vertebrata</taxon>
        <taxon>Euteleostomi</taxon>
        <taxon>Actinopterygii</taxon>
        <taxon>Neopterygii</taxon>
        <taxon>Teleostei</taxon>
        <taxon>Neoteleostei</taxon>
        <taxon>Acanthomorphata</taxon>
        <taxon>Ovalentaria</taxon>
        <taxon>Atherinomorphae</taxon>
        <taxon>Cyprinodontiformes</taxon>
        <taxon>Nothobranchiidae</taxon>
        <taxon>Nothobranchius</taxon>
    </lineage>
</organism>
<feature type="non-terminal residue" evidence="2">
    <location>
        <position position="58"/>
    </location>
</feature>